<dbReference type="AlphaFoldDB" id="A0AAD9ZD06"/>
<gene>
    <name evidence="3" type="ORF">OEA41_007565</name>
</gene>
<sequence>MPSPFKSLLLAATLYISFLCVLVTASPIDIPAQPHSPNHGIQPRQDPTDNTVGAEDETAAEIAADGTGPLRSAVNARSLFLAQPTATWYQVDVQSSDAATLFTSFQETTETMSIPPPSDAKQTQGPNPWNVDHIFALQVLGEITVSPTSVPVAAWTAASSAVFTAGPACTSIASQIPILQNLHGIPSALNGFKNTGPGATYYNFFGPGIQKSLQVQQTAVNTVITNVGNMLATIGGDPSVQTYFNAYANDNYQGAVEFLSTWTGKPFVRPATSTIIRLQPRAATTTISTRPKGPVLIPHVLVPHGPGHID</sequence>
<evidence type="ECO:0000313" key="3">
    <source>
        <dbReference type="EMBL" id="KAK3176242.1"/>
    </source>
</evidence>
<keyword evidence="4" id="KW-1185">Reference proteome</keyword>
<name>A0AAD9ZD06_9LECA</name>
<accession>A0AAD9ZD06</accession>
<evidence type="ECO:0000256" key="2">
    <source>
        <dbReference type="SAM" id="SignalP"/>
    </source>
</evidence>
<evidence type="ECO:0000313" key="4">
    <source>
        <dbReference type="Proteomes" id="UP001276659"/>
    </source>
</evidence>
<proteinExistence type="predicted"/>
<feature type="chain" id="PRO_5042084512" evidence="2">
    <location>
        <begin position="26"/>
        <end position="310"/>
    </location>
</feature>
<reference evidence="3" key="1">
    <citation type="submission" date="2022-11" db="EMBL/GenBank/DDBJ databases">
        <title>Chromosomal genome sequence assembly and mating type (MAT) locus characterization of the leprose asexual lichenized fungus Lepraria neglecta (Nyl.) Erichsen.</title>
        <authorList>
            <person name="Allen J.L."/>
            <person name="Pfeffer B."/>
        </authorList>
    </citation>
    <scope>NUCLEOTIDE SEQUENCE</scope>
    <source>
        <strain evidence="3">Allen 5258</strain>
    </source>
</reference>
<feature type="signal peptide" evidence="2">
    <location>
        <begin position="1"/>
        <end position="25"/>
    </location>
</feature>
<protein>
    <submittedName>
        <fullName evidence="3">Uncharacterized protein</fullName>
    </submittedName>
</protein>
<organism evidence="3 4">
    <name type="scientific">Lepraria neglecta</name>
    <dbReference type="NCBI Taxonomy" id="209136"/>
    <lineage>
        <taxon>Eukaryota</taxon>
        <taxon>Fungi</taxon>
        <taxon>Dikarya</taxon>
        <taxon>Ascomycota</taxon>
        <taxon>Pezizomycotina</taxon>
        <taxon>Lecanoromycetes</taxon>
        <taxon>OSLEUM clade</taxon>
        <taxon>Lecanoromycetidae</taxon>
        <taxon>Lecanorales</taxon>
        <taxon>Lecanorineae</taxon>
        <taxon>Stereocaulaceae</taxon>
        <taxon>Lepraria</taxon>
    </lineage>
</organism>
<evidence type="ECO:0000256" key="1">
    <source>
        <dbReference type="SAM" id="MobiDB-lite"/>
    </source>
</evidence>
<feature type="region of interest" description="Disordered" evidence="1">
    <location>
        <begin position="33"/>
        <end position="52"/>
    </location>
</feature>
<keyword evidence="2" id="KW-0732">Signal</keyword>
<comment type="caution">
    <text evidence="3">The sequence shown here is derived from an EMBL/GenBank/DDBJ whole genome shotgun (WGS) entry which is preliminary data.</text>
</comment>
<dbReference type="EMBL" id="JASNWA010000004">
    <property type="protein sequence ID" value="KAK3176242.1"/>
    <property type="molecule type" value="Genomic_DNA"/>
</dbReference>
<dbReference type="Proteomes" id="UP001276659">
    <property type="component" value="Unassembled WGS sequence"/>
</dbReference>